<dbReference type="Pfam" id="PF22817">
    <property type="entry name" value="ApeP-like"/>
    <property type="match status" value="1"/>
</dbReference>
<dbReference type="OrthoDB" id="9800188at2"/>
<dbReference type="STRING" id="400668.Mmwyl1_3886"/>
<dbReference type="KEGG" id="mmw:Mmwyl1_3886"/>
<dbReference type="SUPFAM" id="SSF54637">
    <property type="entry name" value="Thioesterase/thiol ester dehydrase-isomerase"/>
    <property type="match status" value="1"/>
</dbReference>
<protein>
    <recommendedName>
        <fullName evidence="2">3-hydroxylacyl-ACP dehydratase</fullName>
    </recommendedName>
</protein>
<dbReference type="InterPro" id="IPR016776">
    <property type="entry name" value="ApeP-like_dehydratase"/>
</dbReference>
<name>A6W255_MARMS</name>
<dbReference type="HOGENOM" id="CLU_116661_1_0_6"/>
<dbReference type="eggNOG" id="COG4706">
    <property type="taxonomic scope" value="Bacteria"/>
</dbReference>
<dbReference type="AlphaFoldDB" id="A6W255"/>
<sequence length="152" mass="16627">MASDYNVAELVPHSGRMSLLTNILDYGDGWLSAEVEIKKDSMFSDEFGVPSWVGLEYLAQAIGAYAGLQERLHGGAPKLGFLIGTRKYTSTQEYFSVGSILTIKVIKNLQAENGLSAFDCVLHSSDNCEATARLNVFQPKNAEEFLKGAKNE</sequence>
<reference evidence="1" key="1">
    <citation type="submission" date="2007-06" db="EMBL/GenBank/DDBJ databases">
        <title>Complete sequence of Marinomonas sp. MWYL1.</title>
        <authorList>
            <consortium name="US DOE Joint Genome Institute"/>
            <person name="Copeland A."/>
            <person name="Lucas S."/>
            <person name="Lapidus A."/>
            <person name="Barry K."/>
            <person name="Glavina del Rio T."/>
            <person name="Dalin E."/>
            <person name="Tice H."/>
            <person name="Pitluck S."/>
            <person name="Kiss H."/>
            <person name="Brettin T."/>
            <person name="Bruce D."/>
            <person name="Detter J.C."/>
            <person name="Han C."/>
            <person name="Schmutz J."/>
            <person name="Larimer F."/>
            <person name="Land M."/>
            <person name="Hauser L."/>
            <person name="Kyrpides N."/>
            <person name="Kim E."/>
            <person name="Johnston A.W.B."/>
            <person name="Todd J.D."/>
            <person name="Rogers R."/>
            <person name="Wexler M."/>
            <person name="Bond P.L."/>
            <person name="Li Y."/>
            <person name="Richardson P."/>
        </authorList>
    </citation>
    <scope>NUCLEOTIDE SEQUENCE [LARGE SCALE GENOMIC DNA]</scope>
    <source>
        <strain evidence="1">MWYL1</strain>
    </source>
</reference>
<gene>
    <name evidence="1" type="ordered locus">Mmwyl1_3886</name>
</gene>
<organism evidence="1">
    <name type="scientific">Marinomonas sp. (strain MWYL1)</name>
    <dbReference type="NCBI Taxonomy" id="400668"/>
    <lineage>
        <taxon>Bacteria</taxon>
        <taxon>Pseudomonadati</taxon>
        <taxon>Pseudomonadota</taxon>
        <taxon>Gammaproteobacteria</taxon>
        <taxon>Oceanospirillales</taxon>
        <taxon>Oceanospirillaceae</taxon>
        <taxon>Marinomonas</taxon>
    </lineage>
</organism>
<accession>A6W255</accession>
<dbReference type="InterPro" id="IPR029069">
    <property type="entry name" value="HotDog_dom_sf"/>
</dbReference>
<proteinExistence type="predicted"/>
<evidence type="ECO:0008006" key="2">
    <source>
        <dbReference type="Google" id="ProtNLM"/>
    </source>
</evidence>
<evidence type="ECO:0000313" key="1">
    <source>
        <dbReference type="EMBL" id="ABR72784.1"/>
    </source>
</evidence>
<dbReference type="Gene3D" id="3.10.129.10">
    <property type="entry name" value="Hotdog Thioesterase"/>
    <property type="match status" value="1"/>
</dbReference>
<dbReference type="PIRSF" id="PIRSF020565">
    <property type="entry name" value="3Ho_Ac_ACP_DH_prd"/>
    <property type="match status" value="1"/>
</dbReference>
<dbReference type="EMBL" id="CP000749">
    <property type="protein sequence ID" value="ABR72784.1"/>
    <property type="molecule type" value="Genomic_DNA"/>
</dbReference>